<proteinExistence type="predicted"/>
<evidence type="ECO:0000313" key="2">
    <source>
        <dbReference type="Proteomes" id="UP000177152"/>
    </source>
</evidence>
<accession>A0A1G2K948</accession>
<dbReference type="Proteomes" id="UP000177152">
    <property type="component" value="Unassembled WGS sequence"/>
</dbReference>
<dbReference type="EMBL" id="MHQC01000021">
    <property type="protein sequence ID" value="OGZ94938.1"/>
    <property type="molecule type" value="Genomic_DNA"/>
</dbReference>
<name>A0A1G2K948_9BACT</name>
<organism evidence="1 2">
    <name type="scientific">Candidatus Sungbacteria bacterium RIFCSPHIGHO2_01_FULL_47_32</name>
    <dbReference type="NCBI Taxonomy" id="1802264"/>
    <lineage>
        <taxon>Bacteria</taxon>
        <taxon>Candidatus Sungiibacteriota</taxon>
    </lineage>
</organism>
<dbReference type="AlphaFoldDB" id="A0A1G2K948"/>
<dbReference type="PROSITE" id="PS51257">
    <property type="entry name" value="PROKAR_LIPOPROTEIN"/>
    <property type="match status" value="1"/>
</dbReference>
<gene>
    <name evidence="1" type="ORF">A2633_03290</name>
</gene>
<sequence>MSAKEGKAMKWGRRFFLIGISLFAAVAAGCEPSHPPTAVTEVGKNEYIFNMGVIITRGSRSFIPLNISGEPAGNVEKIFGVLAKFESENPNREIVFWQIEKKQRAEGSRAYIDGIWVEHKEKKK</sequence>
<reference evidence="1 2" key="1">
    <citation type="journal article" date="2016" name="Nat. Commun.">
        <title>Thousands of microbial genomes shed light on interconnected biogeochemical processes in an aquifer system.</title>
        <authorList>
            <person name="Anantharaman K."/>
            <person name="Brown C.T."/>
            <person name="Hug L.A."/>
            <person name="Sharon I."/>
            <person name="Castelle C.J."/>
            <person name="Probst A.J."/>
            <person name="Thomas B.C."/>
            <person name="Singh A."/>
            <person name="Wilkins M.J."/>
            <person name="Karaoz U."/>
            <person name="Brodie E.L."/>
            <person name="Williams K.H."/>
            <person name="Hubbard S.S."/>
            <person name="Banfield J.F."/>
        </authorList>
    </citation>
    <scope>NUCLEOTIDE SEQUENCE [LARGE SCALE GENOMIC DNA]</scope>
</reference>
<comment type="caution">
    <text evidence="1">The sequence shown here is derived from an EMBL/GenBank/DDBJ whole genome shotgun (WGS) entry which is preliminary data.</text>
</comment>
<protein>
    <submittedName>
        <fullName evidence="1">Uncharacterized protein</fullName>
    </submittedName>
</protein>
<evidence type="ECO:0000313" key="1">
    <source>
        <dbReference type="EMBL" id="OGZ94938.1"/>
    </source>
</evidence>